<dbReference type="EMBL" id="JALGBH010000001">
    <property type="protein sequence ID" value="MCJ0741636.1"/>
    <property type="molecule type" value="Genomic_DNA"/>
</dbReference>
<proteinExistence type="predicted"/>
<organism evidence="1 2">
    <name type="scientific">Pedobacter montanisoli</name>
    <dbReference type="NCBI Taxonomy" id="2923277"/>
    <lineage>
        <taxon>Bacteria</taxon>
        <taxon>Pseudomonadati</taxon>
        <taxon>Bacteroidota</taxon>
        <taxon>Sphingobacteriia</taxon>
        <taxon>Sphingobacteriales</taxon>
        <taxon>Sphingobacteriaceae</taxon>
        <taxon>Pedobacter</taxon>
    </lineage>
</organism>
<dbReference type="GO" id="GO:0016740">
    <property type="term" value="F:transferase activity"/>
    <property type="evidence" value="ECO:0007669"/>
    <property type="project" value="UniProtKB-KW"/>
</dbReference>
<gene>
    <name evidence="1" type="ORF">MMF97_02855</name>
</gene>
<dbReference type="Gene3D" id="3.90.550.10">
    <property type="entry name" value="Spore Coat Polysaccharide Biosynthesis Protein SpsA, Chain A"/>
    <property type="match status" value="1"/>
</dbReference>
<sequence length="309" mass="35689">MLQYNKEIPVLFLVFNRPDTTEVVFEEIKKAQPKKLYIAADGPRNEAEAEKVALVRAIVNGIDWDCEVKTRFNEHNLGCREAVSSAISWFFKNEEKGIVLEDDCVPSQSFFGFCSSMLEKYKDDDRIGHIGGANFQEGNTIGAGSYYYSRLTHVWGWAGWRRVWETYDVDMSSFEHFNVTELENLASHAPYSQIWYRNLEATYKKEINTWDYQYAYCNLINNRLSIIPNVNLIKNIGFGPDATHTFGSHPHANLPVYELEEIKDPRFFIPNAQADLFTQNVEHPIIKEVKKGLLSRTWKKIKTKLKGAK</sequence>
<dbReference type="RefSeq" id="WP_243358973.1">
    <property type="nucleotide sequence ID" value="NZ_JALGBH010000001.1"/>
</dbReference>
<evidence type="ECO:0000313" key="1">
    <source>
        <dbReference type="EMBL" id="MCJ0741636.1"/>
    </source>
</evidence>
<dbReference type="InterPro" id="IPR029044">
    <property type="entry name" value="Nucleotide-diphossugar_trans"/>
</dbReference>
<reference evidence="1" key="1">
    <citation type="submission" date="2022-03" db="EMBL/GenBank/DDBJ databases">
        <authorList>
            <person name="Woo C.Y."/>
        </authorList>
    </citation>
    <scope>NUCLEOTIDE SEQUENCE</scope>
    <source>
        <strain evidence="1">CYS-01</strain>
    </source>
</reference>
<keyword evidence="1" id="KW-0808">Transferase</keyword>
<dbReference type="SUPFAM" id="SSF53448">
    <property type="entry name" value="Nucleotide-diphospho-sugar transferases"/>
    <property type="match status" value="1"/>
</dbReference>
<name>A0ABS9ZSQ0_9SPHI</name>
<comment type="caution">
    <text evidence="1">The sequence shown here is derived from an EMBL/GenBank/DDBJ whole genome shotgun (WGS) entry which is preliminary data.</text>
</comment>
<evidence type="ECO:0000313" key="2">
    <source>
        <dbReference type="Proteomes" id="UP001165460"/>
    </source>
</evidence>
<accession>A0ABS9ZSQ0</accession>
<dbReference type="Proteomes" id="UP001165460">
    <property type="component" value="Unassembled WGS sequence"/>
</dbReference>
<protein>
    <submittedName>
        <fullName evidence="1">Nucleotide-diphospho-sugar transferase</fullName>
    </submittedName>
</protein>
<keyword evidence="2" id="KW-1185">Reference proteome</keyword>